<dbReference type="InterPro" id="IPR001845">
    <property type="entry name" value="HTH_ArsR_DNA-bd_dom"/>
</dbReference>
<evidence type="ECO:0000259" key="1">
    <source>
        <dbReference type="SMART" id="SM00418"/>
    </source>
</evidence>
<protein>
    <submittedName>
        <fullName evidence="2">Transcriptional regulator</fullName>
    </submittedName>
</protein>
<dbReference type="InterPro" id="IPR011991">
    <property type="entry name" value="ArsR-like_HTH"/>
</dbReference>
<dbReference type="SMART" id="SM00418">
    <property type="entry name" value="HTH_ARSR"/>
    <property type="match status" value="1"/>
</dbReference>
<gene>
    <name evidence="2" type="ORF">B9Q02_05120</name>
</gene>
<proteinExistence type="predicted"/>
<dbReference type="AlphaFoldDB" id="A0A2R6AHD2"/>
<accession>A0A2R6AHD2</accession>
<dbReference type="Proteomes" id="UP000240569">
    <property type="component" value="Unassembled WGS sequence"/>
</dbReference>
<dbReference type="InterPro" id="IPR036390">
    <property type="entry name" value="WH_DNA-bd_sf"/>
</dbReference>
<dbReference type="Pfam" id="PF12840">
    <property type="entry name" value="HTH_20"/>
    <property type="match status" value="1"/>
</dbReference>
<dbReference type="GO" id="GO:0003700">
    <property type="term" value="F:DNA-binding transcription factor activity"/>
    <property type="evidence" value="ECO:0007669"/>
    <property type="project" value="InterPro"/>
</dbReference>
<dbReference type="Gene3D" id="1.10.10.10">
    <property type="entry name" value="Winged helix-like DNA-binding domain superfamily/Winged helix DNA-binding domain"/>
    <property type="match status" value="1"/>
</dbReference>
<feature type="domain" description="HTH arsR-type" evidence="1">
    <location>
        <begin position="9"/>
        <end position="83"/>
    </location>
</feature>
<evidence type="ECO:0000313" key="2">
    <source>
        <dbReference type="EMBL" id="PSN85749.1"/>
    </source>
</evidence>
<reference evidence="2 3" key="1">
    <citation type="submission" date="2017-04" db="EMBL/GenBank/DDBJ databases">
        <title>Novel microbial lineages endemic to geothermal iron-oxide mats fill important gaps in the evolutionary history of Archaea.</title>
        <authorList>
            <person name="Jay Z.J."/>
            <person name="Beam J.P."/>
            <person name="Dlakic M."/>
            <person name="Rusch D.B."/>
            <person name="Kozubal M.A."/>
            <person name="Inskeep W.P."/>
        </authorList>
    </citation>
    <scope>NUCLEOTIDE SEQUENCE [LARGE SCALE GENOMIC DNA]</scope>
    <source>
        <strain evidence="2">BE_D</strain>
    </source>
</reference>
<dbReference type="SUPFAM" id="SSF46785">
    <property type="entry name" value="Winged helix' DNA-binding domain"/>
    <property type="match status" value="1"/>
</dbReference>
<name>A0A2R6AHD2_9ARCH</name>
<dbReference type="EMBL" id="NEXD01000022">
    <property type="protein sequence ID" value="PSN85749.1"/>
    <property type="molecule type" value="Genomic_DNA"/>
</dbReference>
<dbReference type="CDD" id="cd00090">
    <property type="entry name" value="HTH_ARSR"/>
    <property type="match status" value="1"/>
</dbReference>
<sequence length="105" mass="11697">MDELEKLALKMDALGHPLRLRFIALLHNHGPLYLSELAKRAGVSRALAKVHLLKLQRAGIVKSTVTLIPNEAKALRYYELVDFDIRVSPSIISTCYNKEKGGSAE</sequence>
<comment type="caution">
    <text evidence="2">The sequence shown here is derived from an EMBL/GenBank/DDBJ whole genome shotgun (WGS) entry which is preliminary data.</text>
</comment>
<dbReference type="InterPro" id="IPR036388">
    <property type="entry name" value="WH-like_DNA-bd_sf"/>
</dbReference>
<evidence type="ECO:0000313" key="3">
    <source>
        <dbReference type="Proteomes" id="UP000240569"/>
    </source>
</evidence>
<organism evidence="2 3">
    <name type="scientific">Candidatus Marsarchaeota G1 archaeon BE_D</name>
    <dbReference type="NCBI Taxonomy" id="1978156"/>
    <lineage>
        <taxon>Archaea</taxon>
        <taxon>Candidatus Marsarchaeota</taxon>
        <taxon>Candidatus Marsarchaeota group 1</taxon>
    </lineage>
</organism>